<name>A0A7Z0J6D1_9MICO</name>
<dbReference type="AlphaFoldDB" id="A0A7Z0J6D1"/>
<dbReference type="PANTHER" id="PTHR39428:SF3">
    <property type="entry name" value="DEAZAFLAVIN-DEPENDENT NITROREDUCTASE"/>
    <property type="match status" value="1"/>
</dbReference>
<evidence type="ECO:0000313" key="3">
    <source>
        <dbReference type="EMBL" id="NYJ19808.1"/>
    </source>
</evidence>
<dbReference type="RefSeq" id="WP_179578506.1">
    <property type="nucleotide sequence ID" value="NZ_JACCFM010000001.1"/>
</dbReference>
<protein>
    <submittedName>
        <fullName evidence="3">Deazaflavin-dependent oxidoreductase (Nitroreductase family)</fullName>
    </submittedName>
</protein>
<evidence type="ECO:0000256" key="2">
    <source>
        <dbReference type="ARBA" id="ARBA00049106"/>
    </source>
</evidence>
<sequence length="148" mass="16494">MSIRYRATDLSMKLMSASHRALLAVTGGRLGWKIGAMPAVELHTIGRSTGHRRSIMLTAPLHDEERYILVASKGGDDRQPQWYLNLVAHPDIELTVRGQTMRMHARTATAAERADLWPQIVAVYGGYAGYQVKTEREIPVVICEPVVD</sequence>
<accession>A0A7Z0J6D1</accession>
<keyword evidence="4" id="KW-1185">Reference proteome</keyword>
<dbReference type="InterPro" id="IPR004378">
    <property type="entry name" value="F420H2_quin_Rdtase"/>
</dbReference>
<evidence type="ECO:0000256" key="1">
    <source>
        <dbReference type="ARBA" id="ARBA00008710"/>
    </source>
</evidence>
<reference evidence="3 4" key="1">
    <citation type="submission" date="2020-07" db="EMBL/GenBank/DDBJ databases">
        <title>Sequencing the genomes of 1000 actinobacteria strains.</title>
        <authorList>
            <person name="Klenk H.-P."/>
        </authorList>
    </citation>
    <scope>NUCLEOTIDE SEQUENCE [LARGE SCALE GENOMIC DNA]</scope>
    <source>
        <strain evidence="3 4">LI1</strain>
    </source>
</reference>
<dbReference type="GO" id="GO:0016491">
    <property type="term" value="F:oxidoreductase activity"/>
    <property type="evidence" value="ECO:0007669"/>
    <property type="project" value="InterPro"/>
</dbReference>
<comment type="similarity">
    <text evidence="1">Belongs to the F420H(2)-dependent quinone reductase family.</text>
</comment>
<dbReference type="NCBIfam" id="TIGR00026">
    <property type="entry name" value="hi_GC_TIGR00026"/>
    <property type="match status" value="1"/>
</dbReference>
<proteinExistence type="inferred from homology"/>
<dbReference type="GO" id="GO:0005886">
    <property type="term" value="C:plasma membrane"/>
    <property type="evidence" value="ECO:0007669"/>
    <property type="project" value="TreeGrafter"/>
</dbReference>
<dbReference type="InterPro" id="IPR012349">
    <property type="entry name" value="Split_barrel_FMN-bd"/>
</dbReference>
<evidence type="ECO:0000313" key="4">
    <source>
        <dbReference type="Proteomes" id="UP000537260"/>
    </source>
</evidence>
<dbReference type="Proteomes" id="UP000537260">
    <property type="component" value="Unassembled WGS sequence"/>
</dbReference>
<gene>
    <name evidence="3" type="ORF">HNR05_001599</name>
</gene>
<dbReference type="GO" id="GO:0070967">
    <property type="term" value="F:coenzyme F420 binding"/>
    <property type="evidence" value="ECO:0007669"/>
    <property type="project" value="TreeGrafter"/>
</dbReference>
<comment type="catalytic activity">
    <reaction evidence="2">
        <text>oxidized coenzyme F420-(gamma-L-Glu)(n) + a quinol + H(+) = reduced coenzyme F420-(gamma-L-Glu)(n) + a quinone</text>
        <dbReference type="Rhea" id="RHEA:39663"/>
        <dbReference type="Rhea" id="RHEA-COMP:12939"/>
        <dbReference type="Rhea" id="RHEA-COMP:14378"/>
        <dbReference type="ChEBI" id="CHEBI:15378"/>
        <dbReference type="ChEBI" id="CHEBI:24646"/>
        <dbReference type="ChEBI" id="CHEBI:132124"/>
        <dbReference type="ChEBI" id="CHEBI:133980"/>
        <dbReference type="ChEBI" id="CHEBI:139511"/>
    </reaction>
</comment>
<dbReference type="EMBL" id="JACCFM010000001">
    <property type="protein sequence ID" value="NYJ19808.1"/>
    <property type="molecule type" value="Genomic_DNA"/>
</dbReference>
<dbReference type="PANTHER" id="PTHR39428">
    <property type="entry name" value="F420H(2)-DEPENDENT QUINONE REDUCTASE RV1261C"/>
    <property type="match status" value="1"/>
</dbReference>
<organism evidence="3 4">
    <name type="scientific">Glaciibacter psychrotolerans</name>
    <dbReference type="NCBI Taxonomy" id="670054"/>
    <lineage>
        <taxon>Bacteria</taxon>
        <taxon>Bacillati</taxon>
        <taxon>Actinomycetota</taxon>
        <taxon>Actinomycetes</taxon>
        <taxon>Micrococcales</taxon>
        <taxon>Microbacteriaceae</taxon>
        <taxon>Glaciibacter</taxon>
    </lineage>
</organism>
<dbReference type="Pfam" id="PF04075">
    <property type="entry name" value="F420H2_quin_red"/>
    <property type="match status" value="1"/>
</dbReference>
<comment type="caution">
    <text evidence="3">The sequence shown here is derived from an EMBL/GenBank/DDBJ whole genome shotgun (WGS) entry which is preliminary data.</text>
</comment>
<dbReference type="Gene3D" id="2.30.110.10">
    <property type="entry name" value="Electron Transport, Fmn-binding Protein, Chain A"/>
    <property type="match status" value="1"/>
</dbReference>